<evidence type="ECO:0000313" key="2">
    <source>
        <dbReference type="Proteomes" id="UP000281061"/>
    </source>
</evidence>
<accession>A0AB37RLH3</accession>
<sequence length="61" mass="6692">MVVLGLPEPLARFPADVFDFDLGFDLGNDRREAQLNVSVGFTHTFLREEVLGDVVTSPDGV</sequence>
<comment type="caution">
    <text evidence="1">The sequence shown here is derived from an EMBL/GenBank/DDBJ whole genome shotgun (WGS) entry which is preliminary data.</text>
</comment>
<dbReference type="Proteomes" id="UP000281061">
    <property type="component" value="Unassembled WGS sequence"/>
</dbReference>
<dbReference type="AlphaFoldDB" id="A0AB37RLH3"/>
<organism evidence="1 2">
    <name type="scientific">Lactiplantibacillus pentosus</name>
    <name type="common">Lactobacillus pentosus</name>
    <dbReference type="NCBI Taxonomy" id="1589"/>
    <lineage>
        <taxon>Bacteria</taxon>
        <taxon>Bacillati</taxon>
        <taxon>Bacillota</taxon>
        <taxon>Bacilli</taxon>
        <taxon>Lactobacillales</taxon>
        <taxon>Lactobacillaceae</taxon>
        <taxon>Lactiplantibacillus</taxon>
    </lineage>
</organism>
<protein>
    <submittedName>
        <fullName evidence="1">Uncharacterized protein</fullName>
    </submittedName>
</protein>
<proteinExistence type="predicted"/>
<name>A0AB37RLH3_LACPE</name>
<dbReference type="EMBL" id="RDCL01000001">
    <property type="protein sequence ID" value="RMW57657.1"/>
    <property type="molecule type" value="Genomic_DNA"/>
</dbReference>
<evidence type="ECO:0000313" key="1">
    <source>
        <dbReference type="EMBL" id="RMW57657.1"/>
    </source>
</evidence>
<reference evidence="1 2" key="1">
    <citation type="submission" date="2018-10" db="EMBL/GenBank/DDBJ databases">
        <title>Genome sequences of five Lactobacillus pentosus strains isolated from brines of traditionally fermented spanish-style green table olives and differences between them.</title>
        <authorList>
            <person name="Jimenez Diaz R."/>
        </authorList>
    </citation>
    <scope>NUCLEOTIDE SEQUENCE [LARGE SCALE GENOMIC DNA]</scope>
    <source>
        <strain evidence="1 2">IG8</strain>
    </source>
</reference>
<gene>
    <name evidence="1" type="ORF">D6U17_00035</name>
</gene>